<keyword evidence="4 6" id="KW-1133">Transmembrane helix</keyword>
<dbReference type="InterPro" id="IPR003838">
    <property type="entry name" value="ABC3_permease_C"/>
</dbReference>
<feature type="transmembrane region" description="Helical" evidence="6">
    <location>
        <begin position="153"/>
        <end position="176"/>
    </location>
</feature>
<comment type="subcellular location">
    <subcellularLocation>
        <location evidence="1">Cell membrane</location>
        <topology evidence="1">Multi-pass membrane protein</topology>
    </subcellularLocation>
</comment>
<reference evidence="9" key="1">
    <citation type="journal article" date="2019" name="Int. J. Syst. Evol. Microbiol.">
        <title>The Global Catalogue of Microorganisms (GCM) 10K type strain sequencing project: providing services to taxonomists for standard genome sequencing and annotation.</title>
        <authorList>
            <consortium name="The Broad Institute Genomics Platform"/>
            <consortium name="The Broad Institute Genome Sequencing Center for Infectious Disease"/>
            <person name="Wu L."/>
            <person name="Ma J."/>
        </authorList>
    </citation>
    <scope>NUCLEOTIDE SEQUENCE [LARGE SCALE GENOMIC DNA]</scope>
    <source>
        <strain evidence="9">JCM 9458</strain>
    </source>
</reference>
<keyword evidence="2" id="KW-1003">Cell membrane</keyword>
<evidence type="ECO:0000256" key="4">
    <source>
        <dbReference type="ARBA" id="ARBA00022989"/>
    </source>
</evidence>
<feature type="transmembrane region" description="Helical" evidence="6">
    <location>
        <begin position="226"/>
        <end position="255"/>
    </location>
</feature>
<name>A0ABP6T4H2_9ACTN</name>
<dbReference type="Proteomes" id="UP001501676">
    <property type="component" value="Unassembled WGS sequence"/>
</dbReference>
<evidence type="ECO:0000256" key="6">
    <source>
        <dbReference type="SAM" id="Phobius"/>
    </source>
</evidence>
<evidence type="ECO:0000259" key="7">
    <source>
        <dbReference type="Pfam" id="PF02687"/>
    </source>
</evidence>
<evidence type="ECO:0000256" key="5">
    <source>
        <dbReference type="ARBA" id="ARBA00023136"/>
    </source>
</evidence>
<feature type="transmembrane region" description="Helical" evidence="6">
    <location>
        <begin position="288"/>
        <end position="312"/>
    </location>
</feature>
<proteinExistence type="predicted"/>
<evidence type="ECO:0000256" key="1">
    <source>
        <dbReference type="ARBA" id="ARBA00004651"/>
    </source>
</evidence>
<accession>A0ABP6T4H2</accession>
<organism evidence="8 9">
    <name type="scientific">Cryptosporangium minutisporangium</name>
    <dbReference type="NCBI Taxonomy" id="113569"/>
    <lineage>
        <taxon>Bacteria</taxon>
        <taxon>Bacillati</taxon>
        <taxon>Actinomycetota</taxon>
        <taxon>Actinomycetes</taxon>
        <taxon>Cryptosporangiales</taxon>
        <taxon>Cryptosporangiaceae</taxon>
        <taxon>Cryptosporangium</taxon>
    </lineage>
</organism>
<evidence type="ECO:0000313" key="9">
    <source>
        <dbReference type="Proteomes" id="UP001501676"/>
    </source>
</evidence>
<feature type="domain" description="ABC3 transporter permease C-terminal" evidence="7">
    <location>
        <begin position="341"/>
        <end position="487"/>
    </location>
</feature>
<feature type="transmembrane region" description="Helical" evidence="6">
    <location>
        <begin position="390"/>
        <end position="412"/>
    </location>
</feature>
<comment type="caution">
    <text evidence="8">The sequence shown here is derived from an EMBL/GenBank/DDBJ whole genome shotgun (WGS) entry which is preliminary data.</text>
</comment>
<feature type="transmembrane region" description="Helical" evidence="6">
    <location>
        <begin position="197"/>
        <end position="220"/>
    </location>
</feature>
<feature type="transmembrane region" description="Helical" evidence="6">
    <location>
        <begin position="21"/>
        <end position="44"/>
    </location>
</feature>
<dbReference type="EMBL" id="BAAAYN010000035">
    <property type="protein sequence ID" value="GAA3392049.1"/>
    <property type="molecule type" value="Genomic_DNA"/>
</dbReference>
<feature type="transmembrane region" description="Helical" evidence="6">
    <location>
        <begin position="334"/>
        <end position="356"/>
    </location>
</feature>
<evidence type="ECO:0000256" key="2">
    <source>
        <dbReference type="ARBA" id="ARBA00022475"/>
    </source>
</evidence>
<keyword evidence="5 6" id="KW-0472">Membrane</keyword>
<dbReference type="RefSeq" id="WP_345730855.1">
    <property type="nucleotide sequence ID" value="NZ_BAAAYN010000035.1"/>
</dbReference>
<sequence length="496" mass="51144">MRPSVLLRLAVTGGRLDGLRIVLTAFGGVLATLLLLAAATVLSIEGDAPYTNGLLAQPGLRPGVTVALLLLGVPVLSFVGQCVRVGAPARDRRLADYRMSGATPGQAAAVAATETGLAAAVGTVIGFAVYLIGRVLLDRPQPPRPLPTDVLPPWWALLAIAVVVPVLGAALAALALRRSTLTPFGVVRRRPSQPPRVLPAVLFVGGTAALTSNALLLDWFGADLGLWWILLLEVVLLMVALLGLVTGGAAVSAAIGRRIASRAKSPALLLAGRRLVADPWAASRTLPAVLAAVLLGAGALTMRAVFAANWAAQEQVSRQVGEEYGPRDAFYDRAFALTQLAVWVAIVVAAGGLLIATVEQVLERRRTLAALTAQGTPTGVLARALLWQSALPLVPGVLLAAATGAIAARAVAGPGVYEQEVGGGCTPPTGVDVDAWCADPAHQAPVRTVTVELQNMIPWSGLTVLSVGAVVVTLVICALGLLLLRRATAITELRAT</sequence>
<evidence type="ECO:0000313" key="8">
    <source>
        <dbReference type="EMBL" id="GAA3392049.1"/>
    </source>
</evidence>
<keyword evidence="3 6" id="KW-0812">Transmembrane</keyword>
<protein>
    <recommendedName>
        <fullName evidence="7">ABC3 transporter permease C-terminal domain-containing protein</fullName>
    </recommendedName>
</protein>
<keyword evidence="9" id="KW-1185">Reference proteome</keyword>
<gene>
    <name evidence="8" type="ORF">GCM10020369_52270</name>
</gene>
<feature type="transmembrane region" description="Helical" evidence="6">
    <location>
        <begin position="108"/>
        <end position="133"/>
    </location>
</feature>
<feature type="domain" description="ABC3 transporter permease C-terminal" evidence="7">
    <location>
        <begin position="75"/>
        <end position="179"/>
    </location>
</feature>
<feature type="transmembrane region" description="Helical" evidence="6">
    <location>
        <begin position="462"/>
        <end position="484"/>
    </location>
</feature>
<dbReference type="Pfam" id="PF02687">
    <property type="entry name" value="FtsX"/>
    <property type="match status" value="2"/>
</dbReference>
<evidence type="ECO:0000256" key="3">
    <source>
        <dbReference type="ARBA" id="ARBA00022692"/>
    </source>
</evidence>
<feature type="transmembrane region" description="Helical" evidence="6">
    <location>
        <begin position="64"/>
        <end position="87"/>
    </location>
</feature>